<dbReference type="AlphaFoldDB" id="A0A9W8Z4K4"/>
<dbReference type="Gene3D" id="3.40.50.150">
    <property type="entry name" value="Vaccinia Virus protein VP39"/>
    <property type="match status" value="1"/>
</dbReference>
<dbReference type="Pfam" id="PF13649">
    <property type="entry name" value="Methyltransf_25"/>
    <property type="match status" value="1"/>
</dbReference>
<accession>A0A9W8Z4K4</accession>
<dbReference type="Proteomes" id="UP001140453">
    <property type="component" value="Unassembled WGS sequence"/>
</dbReference>
<dbReference type="InterPro" id="IPR041698">
    <property type="entry name" value="Methyltransf_25"/>
</dbReference>
<keyword evidence="1" id="KW-0808">Transferase</keyword>
<protein>
    <recommendedName>
        <fullName evidence="2">Methyltransferase domain-containing protein</fullName>
    </recommendedName>
</protein>
<organism evidence="3 4">
    <name type="scientific">Gnomoniopsis smithogilvyi</name>
    <dbReference type="NCBI Taxonomy" id="1191159"/>
    <lineage>
        <taxon>Eukaryota</taxon>
        <taxon>Fungi</taxon>
        <taxon>Dikarya</taxon>
        <taxon>Ascomycota</taxon>
        <taxon>Pezizomycotina</taxon>
        <taxon>Sordariomycetes</taxon>
        <taxon>Sordariomycetidae</taxon>
        <taxon>Diaporthales</taxon>
        <taxon>Gnomoniaceae</taxon>
        <taxon>Gnomoniopsis</taxon>
    </lineage>
</organism>
<feature type="domain" description="Methyltransferase" evidence="2">
    <location>
        <begin position="63"/>
        <end position="160"/>
    </location>
</feature>
<evidence type="ECO:0000256" key="1">
    <source>
        <dbReference type="ARBA" id="ARBA00022679"/>
    </source>
</evidence>
<dbReference type="PANTHER" id="PTHR43861">
    <property type="entry name" value="TRANS-ACONITATE 2-METHYLTRANSFERASE-RELATED"/>
    <property type="match status" value="1"/>
</dbReference>
<dbReference type="OrthoDB" id="66144at2759"/>
<keyword evidence="4" id="KW-1185">Reference proteome</keyword>
<evidence type="ECO:0000259" key="2">
    <source>
        <dbReference type="Pfam" id="PF13649"/>
    </source>
</evidence>
<gene>
    <name evidence="3" type="ORF">N0V93_001898</name>
</gene>
<reference evidence="3" key="1">
    <citation type="submission" date="2022-10" db="EMBL/GenBank/DDBJ databases">
        <title>Tapping the CABI collections for fungal endophytes: first genome assemblies for Collariella, Neodidymelliopsis, Ascochyta clinopodiicola, Didymella pomorum, Didymosphaeria variabile, Neocosmospora piperis and Neocucurbitaria cava.</title>
        <authorList>
            <person name="Hill R."/>
        </authorList>
    </citation>
    <scope>NUCLEOTIDE SEQUENCE</scope>
    <source>
        <strain evidence="3">IMI 355082</strain>
    </source>
</reference>
<evidence type="ECO:0000313" key="4">
    <source>
        <dbReference type="Proteomes" id="UP001140453"/>
    </source>
</evidence>
<dbReference type="CDD" id="cd02440">
    <property type="entry name" value="AdoMet_MTases"/>
    <property type="match status" value="1"/>
</dbReference>
<name>A0A9W8Z4K4_9PEZI</name>
<dbReference type="InterPro" id="IPR029063">
    <property type="entry name" value="SAM-dependent_MTases_sf"/>
</dbReference>
<sequence length="236" mass="25957">MVGEARSSDGTTIRYLDTEATYDLWAQHYDTDGNFLTAVDSEEMESLLPKLLSMLEFPKPWKIVDLGCGTGRNTVHLVSLTKVNVVALDLSQKMLNIARSKTEGANLEGSIVFEVYDLLKAPSPPTTALGATAIISTLVVEHIPLQEYFDAVSKMLRPGGLLLLTNMHSDMGKITQAGFVDPQTGKRIRPTSYAHSIEDIVSECEVRGFELLSSFRERTLTETDLQRLGPRAAKAP</sequence>
<proteinExistence type="predicted"/>
<evidence type="ECO:0000313" key="3">
    <source>
        <dbReference type="EMBL" id="KAJ4397665.1"/>
    </source>
</evidence>
<dbReference type="GO" id="GO:0016740">
    <property type="term" value="F:transferase activity"/>
    <property type="evidence" value="ECO:0007669"/>
    <property type="project" value="UniProtKB-KW"/>
</dbReference>
<comment type="caution">
    <text evidence="3">The sequence shown here is derived from an EMBL/GenBank/DDBJ whole genome shotgun (WGS) entry which is preliminary data.</text>
</comment>
<dbReference type="SUPFAM" id="SSF53335">
    <property type="entry name" value="S-adenosyl-L-methionine-dependent methyltransferases"/>
    <property type="match status" value="1"/>
</dbReference>
<dbReference type="EMBL" id="JAPEVB010000001">
    <property type="protein sequence ID" value="KAJ4397665.1"/>
    <property type="molecule type" value="Genomic_DNA"/>
</dbReference>